<name>A0A0L7QMU3_9HYME</name>
<feature type="region of interest" description="Disordered" evidence="1">
    <location>
        <begin position="203"/>
        <end position="224"/>
    </location>
</feature>
<feature type="compositionally biased region" description="Low complexity" evidence="1">
    <location>
        <begin position="119"/>
        <end position="128"/>
    </location>
</feature>
<accession>A0A0L7QMU3</accession>
<gene>
    <name evidence="3" type="ORF">WH47_09153</name>
</gene>
<evidence type="ECO:0000313" key="3">
    <source>
        <dbReference type="EMBL" id="KOC59972.1"/>
    </source>
</evidence>
<evidence type="ECO:0000256" key="2">
    <source>
        <dbReference type="SAM" id="SignalP"/>
    </source>
</evidence>
<feature type="region of interest" description="Disordered" evidence="1">
    <location>
        <begin position="118"/>
        <end position="172"/>
    </location>
</feature>
<keyword evidence="4" id="KW-1185">Reference proteome</keyword>
<sequence>MKLITIGAIWLFALTVGSLALPSQSLNHSRSDGKSKQTTPSLLYFNENEPASLAVASNSTSSGGNFIATTTGSTGNEIKNGSKNASKFPFATVPALSSSSSVVPTSTSRNILVNIIEPSSSSSSSSSSIVESRTELEGEWSTRTNTMKPTTITTNASNLNTGSSATPTEASSRTIVSIQDASSTFLSSSKKSSTASFNEFTTTPASISSKETRESPGKIRPQIKLTTNYTSLSESRTELEGEWSTRTNTMKPTTITTNASNLNTGSSATPTEASSRTIVSIQDASSTFLSSSKKSSTASFNEFTTTPASISSKETRESPGKIRPQIKLTTNYTSLSETGVRLPEGASAALAKPTKYHYYPHNPLCACPGRYRDPCSASLDSDDLHTTELVTDPRTKALTLVKTCEPVAEMRECRTPRDWSLLALQNVRTGKSHYLVICRCPDSNILEGPMSHDQPTYASVPGIRVYGMMCVQGNRRGRPLRYTRSLSDHSQREIGEDLAMYNGKEETSERLSFPWYKVQQLMNTVVWD</sequence>
<reference evidence="3 4" key="1">
    <citation type="submission" date="2015-07" db="EMBL/GenBank/DDBJ databases">
        <title>The genome of Habropoda laboriosa.</title>
        <authorList>
            <person name="Pan H."/>
            <person name="Kapheim K."/>
        </authorList>
    </citation>
    <scope>NUCLEOTIDE SEQUENCE [LARGE SCALE GENOMIC DNA]</scope>
    <source>
        <strain evidence="3">0110345459</strain>
    </source>
</reference>
<feature type="signal peptide" evidence="2">
    <location>
        <begin position="1"/>
        <end position="20"/>
    </location>
</feature>
<feature type="region of interest" description="Disordered" evidence="1">
    <location>
        <begin position="249"/>
        <end position="275"/>
    </location>
</feature>
<evidence type="ECO:0000256" key="1">
    <source>
        <dbReference type="SAM" id="MobiDB-lite"/>
    </source>
</evidence>
<keyword evidence="2" id="KW-0732">Signal</keyword>
<proteinExistence type="predicted"/>
<feature type="chain" id="PRO_5005574635" evidence="2">
    <location>
        <begin position="21"/>
        <end position="528"/>
    </location>
</feature>
<protein>
    <submittedName>
        <fullName evidence="3">Uncharacterized protein</fullName>
    </submittedName>
</protein>
<feature type="compositionally biased region" description="Polar residues" evidence="1">
    <location>
        <begin position="258"/>
        <end position="275"/>
    </location>
</feature>
<dbReference type="Proteomes" id="UP000053825">
    <property type="component" value="Unassembled WGS sequence"/>
</dbReference>
<evidence type="ECO:0000313" key="4">
    <source>
        <dbReference type="Proteomes" id="UP000053825"/>
    </source>
</evidence>
<organism evidence="3 4">
    <name type="scientific">Habropoda laboriosa</name>
    <dbReference type="NCBI Taxonomy" id="597456"/>
    <lineage>
        <taxon>Eukaryota</taxon>
        <taxon>Metazoa</taxon>
        <taxon>Ecdysozoa</taxon>
        <taxon>Arthropoda</taxon>
        <taxon>Hexapoda</taxon>
        <taxon>Insecta</taxon>
        <taxon>Pterygota</taxon>
        <taxon>Neoptera</taxon>
        <taxon>Endopterygota</taxon>
        <taxon>Hymenoptera</taxon>
        <taxon>Apocrita</taxon>
        <taxon>Aculeata</taxon>
        <taxon>Apoidea</taxon>
        <taxon>Anthophila</taxon>
        <taxon>Apidae</taxon>
        <taxon>Habropoda</taxon>
    </lineage>
</organism>
<dbReference type="EMBL" id="KQ414868">
    <property type="protein sequence ID" value="KOC59972.1"/>
    <property type="molecule type" value="Genomic_DNA"/>
</dbReference>
<feature type="compositionally biased region" description="Polar residues" evidence="1">
    <location>
        <begin position="155"/>
        <end position="172"/>
    </location>
</feature>
<feature type="compositionally biased region" description="Low complexity" evidence="1">
    <location>
        <begin position="142"/>
        <end position="154"/>
    </location>
</feature>
<dbReference type="AlphaFoldDB" id="A0A0L7QMU3"/>